<dbReference type="GO" id="GO:0004803">
    <property type="term" value="F:transposase activity"/>
    <property type="evidence" value="ECO:0007669"/>
    <property type="project" value="InterPro"/>
</dbReference>
<evidence type="ECO:0000313" key="2">
    <source>
        <dbReference type="EMBL" id="CDX21110.1"/>
    </source>
</evidence>
<evidence type="ECO:0000259" key="1">
    <source>
        <dbReference type="Pfam" id="PF02371"/>
    </source>
</evidence>
<accession>A0A090E1Z0</accession>
<gene>
    <name evidence="2" type="ORF">MPL3356_340185</name>
</gene>
<dbReference type="InterPro" id="IPR003346">
    <property type="entry name" value="Transposase_20"/>
</dbReference>
<dbReference type="EMBL" id="CCMZ01000028">
    <property type="protein sequence ID" value="CDX21110.1"/>
    <property type="molecule type" value="Genomic_DNA"/>
</dbReference>
<proteinExistence type="predicted"/>
<sequence length="120" mass="13398">MAQWIGKLGFELEPLAEYALICIKQGGSLPMRPRCQLWRRDRARPRRAPLPLVQLTEFDDEIRQSDHAILALANTDEMARRLMTVPGIGPITASALAASIQDISAFSAPRIRRLLGVPPR</sequence>
<organism evidence="2 3">
    <name type="scientific">Mesorhizobium plurifarium</name>
    <dbReference type="NCBI Taxonomy" id="69974"/>
    <lineage>
        <taxon>Bacteria</taxon>
        <taxon>Pseudomonadati</taxon>
        <taxon>Pseudomonadota</taxon>
        <taxon>Alphaproteobacteria</taxon>
        <taxon>Hyphomicrobiales</taxon>
        <taxon>Phyllobacteriaceae</taxon>
        <taxon>Mesorhizobium</taxon>
    </lineage>
</organism>
<feature type="domain" description="Transposase IS116/IS110/IS902 C-terminal" evidence="1">
    <location>
        <begin position="79"/>
        <end position="119"/>
    </location>
</feature>
<protein>
    <recommendedName>
        <fullName evidence="1">Transposase IS116/IS110/IS902 C-terminal domain-containing protein</fullName>
    </recommendedName>
</protein>
<name>A0A090E1Z0_MESPL</name>
<dbReference type="Proteomes" id="UP000045285">
    <property type="component" value="Unassembled WGS sequence"/>
</dbReference>
<evidence type="ECO:0000313" key="3">
    <source>
        <dbReference type="Proteomes" id="UP000045285"/>
    </source>
</evidence>
<dbReference type="AlphaFoldDB" id="A0A090E1Z0"/>
<keyword evidence="3" id="KW-1185">Reference proteome</keyword>
<dbReference type="GO" id="GO:0006313">
    <property type="term" value="P:DNA transposition"/>
    <property type="evidence" value="ECO:0007669"/>
    <property type="project" value="InterPro"/>
</dbReference>
<reference evidence="3" key="1">
    <citation type="submission" date="2014-08" db="EMBL/GenBank/DDBJ databases">
        <authorList>
            <person name="Moulin L."/>
        </authorList>
    </citation>
    <scope>NUCLEOTIDE SEQUENCE [LARGE SCALE GENOMIC DNA]</scope>
</reference>
<dbReference type="GO" id="GO:0003677">
    <property type="term" value="F:DNA binding"/>
    <property type="evidence" value="ECO:0007669"/>
    <property type="project" value="InterPro"/>
</dbReference>
<dbReference type="Pfam" id="PF02371">
    <property type="entry name" value="Transposase_20"/>
    <property type="match status" value="1"/>
</dbReference>